<dbReference type="Proteomes" id="UP000240481">
    <property type="component" value="Unassembled WGS sequence"/>
</dbReference>
<dbReference type="OrthoDB" id="450111at2"/>
<gene>
    <name evidence="1" type="ORF">C9I94_07975</name>
</gene>
<sequence>MIEWANERLWYQDMPLNVSGIPVGARMTVIRLKDQKLLIHSPIQLTTKLQLSLSKLGKVHAILTPNHNHHLFLSEWWLAYPNAYFFAPPGLQQKRSDLIFDNALSATTPSLWRNQLLQTLIRGSDKMEEVVFCDPQSHTLIVGDALAWMKDSTHPLSIGLALLNGCYSKPAMPLYWRLSFHDKTRLRQSLQEILTWPFDRIILAHGQVIPENGKQYFADAFAWALKPAAVTR</sequence>
<dbReference type="SUPFAM" id="SSF56281">
    <property type="entry name" value="Metallo-hydrolase/oxidoreductase"/>
    <property type="match status" value="1"/>
</dbReference>
<dbReference type="PANTHER" id="PTHR33835">
    <property type="entry name" value="YALI0C07656P"/>
    <property type="match status" value="1"/>
</dbReference>
<dbReference type="Pfam" id="PF14234">
    <property type="entry name" value="DUF4336"/>
    <property type="match status" value="1"/>
</dbReference>
<dbReference type="AlphaFoldDB" id="A0A0J8VF61"/>
<keyword evidence="2" id="KW-1185">Reference proteome</keyword>
<comment type="caution">
    <text evidence="1">The sequence shown here is derived from an EMBL/GenBank/DDBJ whole genome shotgun (WGS) entry which is preliminary data.</text>
</comment>
<dbReference type="RefSeq" id="WP_048897594.1">
    <property type="nucleotide sequence ID" value="NZ_AP024853.1"/>
</dbReference>
<name>A0A0J8VF61_9GAMM</name>
<reference evidence="1 2" key="1">
    <citation type="submission" date="2018-01" db="EMBL/GenBank/DDBJ databases">
        <title>Whole genome sequencing of Histamine producing bacteria.</title>
        <authorList>
            <person name="Butler K."/>
        </authorList>
    </citation>
    <scope>NUCLEOTIDE SEQUENCE [LARGE SCALE GENOMIC DNA]</scope>
    <source>
        <strain evidence="1 2">DSM 24669</strain>
    </source>
</reference>
<dbReference type="InterPro" id="IPR025638">
    <property type="entry name" value="DUF4336"/>
</dbReference>
<proteinExistence type="predicted"/>
<accession>A0A0J8VF61</accession>
<evidence type="ECO:0000313" key="1">
    <source>
        <dbReference type="EMBL" id="PSW25569.1"/>
    </source>
</evidence>
<protein>
    <submittedName>
        <fullName evidence="1">DUF4336 domain-containing protein</fullName>
    </submittedName>
</protein>
<organism evidence="1 2">
    <name type="scientific">Photobacterium swingsii</name>
    <dbReference type="NCBI Taxonomy" id="680026"/>
    <lineage>
        <taxon>Bacteria</taxon>
        <taxon>Pseudomonadati</taxon>
        <taxon>Pseudomonadota</taxon>
        <taxon>Gammaproteobacteria</taxon>
        <taxon>Vibrionales</taxon>
        <taxon>Vibrionaceae</taxon>
        <taxon>Photobacterium</taxon>
    </lineage>
</organism>
<dbReference type="EMBL" id="PYLZ01000003">
    <property type="protein sequence ID" value="PSW25569.1"/>
    <property type="molecule type" value="Genomic_DNA"/>
</dbReference>
<dbReference type="PANTHER" id="PTHR33835:SF1">
    <property type="entry name" value="METALLO-BETA-LACTAMASE DOMAIN-CONTAINING PROTEIN"/>
    <property type="match status" value="1"/>
</dbReference>
<evidence type="ECO:0000313" key="2">
    <source>
        <dbReference type="Proteomes" id="UP000240481"/>
    </source>
</evidence>
<dbReference type="STRING" id="680026.AB733_04065"/>
<dbReference type="InterPro" id="IPR036866">
    <property type="entry name" value="RibonucZ/Hydroxyglut_hydro"/>
</dbReference>